<dbReference type="EMBL" id="WEKY01010331">
    <property type="protein sequence ID" value="NWI37495.1"/>
    <property type="molecule type" value="Genomic_DNA"/>
</dbReference>
<comment type="caution">
    <text evidence="7">The sequence shown here is derived from an EMBL/GenBank/DDBJ whole genome shotgun (WGS) entry which is preliminary data.</text>
</comment>
<feature type="region of interest" description="Disordered" evidence="5">
    <location>
        <begin position="177"/>
        <end position="243"/>
    </location>
</feature>
<accession>A0A851AUR4</accession>
<sequence length="640" mass="71927">DQVRMTSEGSDCRCKCILRPLSKDACSRVRNGSARVEDFYTVETVSSGADCKCSCTAPPSSLNPCENEWKMEKLKKQAPELFKLQSMVDLLEGTLYSMDLMKVHSYISKVVAQMNTLEETIKTNLSRENDFMKESIQHLTDQMKRYENYSDIMISIKKEISSLGYQLLQKDAAAIPESKAQDTMGGREKEAGRYPSTRKALGDRAGPRAPKEKPLKPEKPKKENSKVRAGSQPTAKPKPLAQQQTVVRGITYYKVGQTGAAEGPAGSRGESGHRAGGQLCRSSRRTGGPRPPQRGAPQSQLLHRQRPPCPAPWQRPAPPQPPAAAPAAPTPLPPGRGLTAPGAPERQTEVGERGRLGEVPVPLPGAGISLPLAPPRYPVKEVECEGTVESVEPPVEHHSYGRNEGAWMKDPAAKDDRIYVTNYYYGNSLVEFRSLDNFKQGRWSNLYKLPYNWIGTGHVVYRGAFYYNRAFTKNIIKYDLKERYVAGWAMLHDVVYEDTTPWKWRGHSDIDFAVDESGLWVIYPSVDYDYSQQEVIVLSRLDPVDLSVRKETTWKTGLKRNTYGNCFIICGILYAVDTYSQKEGQISYAFDTHTDTEAELRLPFLNHYSFTTQVDYNPKEKVLYAWDNGHQMTYGLRFVV</sequence>
<feature type="non-terminal residue" evidence="7">
    <location>
        <position position="1"/>
    </location>
</feature>
<evidence type="ECO:0000313" key="8">
    <source>
        <dbReference type="Proteomes" id="UP000631391"/>
    </source>
</evidence>
<feature type="coiled-coil region" evidence="4">
    <location>
        <begin position="122"/>
        <end position="149"/>
    </location>
</feature>
<feature type="compositionally biased region" description="Pro residues" evidence="5">
    <location>
        <begin position="307"/>
        <end position="334"/>
    </location>
</feature>
<dbReference type="InterPro" id="IPR003112">
    <property type="entry name" value="Olfac-like_dom"/>
</dbReference>
<keyword evidence="8" id="KW-1185">Reference proteome</keyword>
<evidence type="ECO:0000259" key="6">
    <source>
        <dbReference type="PROSITE" id="PS51132"/>
    </source>
</evidence>
<reference evidence="7" key="1">
    <citation type="submission" date="2019-10" db="EMBL/GenBank/DDBJ databases">
        <title>Bird 10,000 Genomes (B10K) Project - Family phase.</title>
        <authorList>
            <person name="Zhang G."/>
        </authorList>
    </citation>
    <scope>NUCLEOTIDE SEQUENCE</scope>
    <source>
        <strain evidence="7">B10K-DU-012-30</strain>
        <tissue evidence="7">Muscle</tissue>
    </source>
</reference>
<dbReference type="GO" id="GO:0005615">
    <property type="term" value="C:extracellular space"/>
    <property type="evidence" value="ECO:0007669"/>
    <property type="project" value="TreeGrafter"/>
</dbReference>
<dbReference type="SMART" id="SM00284">
    <property type="entry name" value="OLF"/>
    <property type="match status" value="1"/>
</dbReference>
<evidence type="ECO:0000256" key="4">
    <source>
        <dbReference type="SAM" id="Coils"/>
    </source>
</evidence>
<evidence type="ECO:0000256" key="3">
    <source>
        <dbReference type="PROSITE-ProRule" id="PRU00446"/>
    </source>
</evidence>
<feature type="compositionally biased region" description="Basic and acidic residues" evidence="5">
    <location>
        <begin position="346"/>
        <end position="356"/>
    </location>
</feature>
<dbReference type="OrthoDB" id="8626508at2759"/>
<feature type="compositionally biased region" description="Basic and acidic residues" evidence="5">
    <location>
        <begin position="200"/>
        <end position="226"/>
    </location>
</feature>
<comment type="subcellular location">
    <subcellularLocation>
        <location evidence="1">Secreted</location>
    </subcellularLocation>
</comment>
<dbReference type="GO" id="GO:0007165">
    <property type="term" value="P:signal transduction"/>
    <property type="evidence" value="ECO:0007669"/>
    <property type="project" value="TreeGrafter"/>
</dbReference>
<proteinExistence type="predicted"/>
<dbReference type="PANTHER" id="PTHR23192:SF29">
    <property type="entry name" value="OLFACTOMEDIN-LIKE PROTEIN 2A"/>
    <property type="match status" value="1"/>
</dbReference>
<comment type="caution">
    <text evidence="3">Lacks conserved residue(s) required for the propagation of feature annotation.</text>
</comment>
<evidence type="ECO:0000256" key="5">
    <source>
        <dbReference type="SAM" id="MobiDB-lite"/>
    </source>
</evidence>
<feature type="non-terminal residue" evidence="7">
    <location>
        <position position="640"/>
    </location>
</feature>
<gene>
    <name evidence="7" type="primary">Olfml2a</name>
    <name evidence="7" type="ORF">PICGYM_R06376</name>
</gene>
<dbReference type="Proteomes" id="UP000631391">
    <property type="component" value="Unassembled WGS sequence"/>
</dbReference>
<feature type="compositionally biased region" description="Low complexity" evidence="5">
    <location>
        <begin position="335"/>
        <end position="344"/>
    </location>
</feature>
<evidence type="ECO:0000256" key="2">
    <source>
        <dbReference type="ARBA" id="ARBA00022525"/>
    </source>
</evidence>
<protein>
    <submittedName>
        <fullName evidence="7">OLM2A protein</fullName>
    </submittedName>
</protein>
<dbReference type="InterPro" id="IPR050605">
    <property type="entry name" value="Olfactomedin-like_domain"/>
</dbReference>
<evidence type="ECO:0000256" key="1">
    <source>
        <dbReference type="ARBA" id="ARBA00004613"/>
    </source>
</evidence>
<name>A0A851AUR4_PICGY</name>
<evidence type="ECO:0000313" key="7">
    <source>
        <dbReference type="EMBL" id="NWI37495.1"/>
    </source>
</evidence>
<dbReference type="AlphaFoldDB" id="A0A851AUR4"/>
<keyword evidence="4" id="KW-0175">Coiled coil</keyword>
<organism evidence="7 8">
    <name type="scientific">Picathartes gymnocephalus</name>
    <name type="common">White-necked rockfowl</name>
    <dbReference type="NCBI Taxonomy" id="175131"/>
    <lineage>
        <taxon>Eukaryota</taxon>
        <taxon>Metazoa</taxon>
        <taxon>Chordata</taxon>
        <taxon>Craniata</taxon>
        <taxon>Vertebrata</taxon>
        <taxon>Euteleostomi</taxon>
        <taxon>Archelosauria</taxon>
        <taxon>Archosauria</taxon>
        <taxon>Dinosauria</taxon>
        <taxon>Saurischia</taxon>
        <taxon>Theropoda</taxon>
        <taxon>Coelurosauria</taxon>
        <taxon>Aves</taxon>
        <taxon>Neognathae</taxon>
        <taxon>Neoaves</taxon>
        <taxon>Telluraves</taxon>
        <taxon>Australaves</taxon>
        <taxon>Passeriformes</taxon>
        <taxon>Picathartidae</taxon>
        <taxon>Picathartes</taxon>
    </lineage>
</organism>
<dbReference type="PROSITE" id="PS51132">
    <property type="entry name" value="OLF"/>
    <property type="match status" value="1"/>
</dbReference>
<feature type="domain" description="Olfactomedin-like" evidence="6">
    <location>
        <begin position="383"/>
        <end position="640"/>
    </location>
</feature>
<keyword evidence="2" id="KW-0964">Secreted</keyword>
<dbReference type="PANTHER" id="PTHR23192">
    <property type="entry name" value="OLFACTOMEDIN-RELATED"/>
    <property type="match status" value="1"/>
</dbReference>
<feature type="region of interest" description="Disordered" evidence="5">
    <location>
        <begin position="259"/>
        <end position="362"/>
    </location>
</feature>
<dbReference type="Pfam" id="PF02191">
    <property type="entry name" value="OLF"/>
    <property type="match status" value="1"/>
</dbReference>